<evidence type="ECO:0000313" key="8">
    <source>
        <dbReference type="Proteomes" id="UP000076927"/>
    </source>
</evidence>
<keyword evidence="3" id="KW-0677">Repeat</keyword>
<dbReference type="Gene3D" id="1.50.10.20">
    <property type="match status" value="2"/>
</dbReference>
<feature type="domain" description="Squalene cyclase C-terminal" evidence="5">
    <location>
        <begin position="304"/>
        <end position="620"/>
    </location>
</feature>
<protein>
    <submittedName>
        <fullName evidence="7">Squalene-hopene cyclase</fullName>
    </submittedName>
</protein>
<keyword evidence="4" id="KW-0413">Isomerase</keyword>
<evidence type="ECO:0000313" key="7">
    <source>
        <dbReference type="EMBL" id="ANE48814.1"/>
    </source>
</evidence>
<dbReference type="PANTHER" id="PTHR11764:SF20">
    <property type="entry name" value="LANOSTEROL SYNTHASE"/>
    <property type="match status" value="1"/>
</dbReference>
<comment type="similarity">
    <text evidence="2">Belongs to the terpene cyclase/mutase family.</text>
</comment>
<dbReference type="InterPro" id="IPR032696">
    <property type="entry name" value="SQ_cyclase_C"/>
</dbReference>
<evidence type="ECO:0000259" key="6">
    <source>
        <dbReference type="Pfam" id="PF13249"/>
    </source>
</evidence>
<evidence type="ECO:0000256" key="2">
    <source>
        <dbReference type="ARBA" id="ARBA00009755"/>
    </source>
</evidence>
<dbReference type="InterPro" id="IPR008930">
    <property type="entry name" value="Terpenoid_cyclase/PrenylTrfase"/>
</dbReference>
<evidence type="ECO:0000259" key="5">
    <source>
        <dbReference type="Pfam" id="PF13243"/>
    </source>
</evidence>
<dbReference type="AlphaFoldDB" id="A0A172TPH5"/>
<dbReference type="InterPro" id="IPR006400">
    <property type="entry name" value="Hopene-cyclase"/>
</dbReference>
<evidence type="ECO:0000256" key="4">
    <source>
        <dbReference type="ARBA" id="ARBA00023235"/>
    </source>
</evidence>
<gene>
    <name evidence="7" type="ORF">SY83_08975</name>
</gene>
<dbReference type="SUPFAM" id="SSF48239">
    <property type="entry name" value="Terpenoid cyclases/Protein prenyltransferases"/>
    <property type="match status" value="2"/>
</dbReference>
<dbReference type="Proteomes" id="UP000076927">
    <property type="component" value="Chromosome"/>
</dbReference>
<dbReference type="GO" id="GO:0016104">
    <property type="term" value="P:triterpenoid biosynthetic process"/>
    <property type="evidence" value="ECO:0007669"/>
    <property type="project" value="InterPro"/>
</dbReference>
<dbReference type="EMBL" id="CP011388">
    <property type="protein sequence ID" value="ANE48814.1"/>
    <property type="molecule type" value="Genomic_DNA"/>
</dbReference>
<organism evidence="7 8">
    <name type="scientific">Paenibacillus swuensis</name>
    <dbReference type="NCBI Taxonomy" id="1178515"/>
    <lineage>
        <taxon>Bacteria</taxon>
        <taxon>Bacillati</taxon>
        <taxon>Bacillota</taxon>
        <taxon>Bacilli</taxon>
        <taxon>Bacillales</taxon>
        <taxon>Paenibacillaceae</taxon>
        <taxon>Paenibacillus</taxon>
    </lineage>
</organism>
<dbReference type="PATRIC" id="fig|1178515.4.peg.1792"/>
<evidence type="ECO:0000256" key="3">
    <source>
        <dbReference type="ARBA" id="ARBA00022737"/>
    </source>
</evidence>
<dbReference type="UniPathway" id="UPA00337"/>
<dbReference type="SFLD" id="SFLDG01016">
    <property type="entry name" value="Prenyltransferase_Like_2"/>
    <property type="match status" value="1"/>
</dbReference>
<dbReference type="Pfam" id="PF13249">
    <property type="entry name" value="SQHop_cyclase_N"/>
    <property type="match status" value="1"/>
</dbReference>
<name>A0A172TPH5_9BACL</name>
<accession>A0A172TPH5</accession>
<dbReference type="Pfam" id="PF13243">
    <property type="entry name" value="SQHop_cyclase_C"/>
    <property type="match status" value="1"/>
</dbReference>
<reference evidence="7 8" key="1">
    <citation type="submission" date="2015-01" db="EMBL/GenBank/DDBJ databases">
        <title>Paenibacillus swuensis/DY6/whole genome sequencing.</title>
        <authorList>
            <person name="Kim M.K."/>
            <person name="Srinivasan S."/>
            <person name="Lee J.-J."/>
        </authorList>
    </citation>
    <scope>NUCLEOTIDE SEQUENCE [LARGE SCALE GENOMIC DNA]</scope>
    <source>
        <strain evidence="7 8">DY6</strain>
    </source>
</reference>
<dbReference type="InterPro" id="IPR032697">
    <property type="entry name" value="SQ_cyclase_N"/>
</dbReference>
<evidence type="ECO:0000256" key="1">
    <source>
        <dbReference type="ARBA" id="ARBA00004999"/>
    </source>
</evidence>
<dbReference type="GO" id="GO:0005811">
    <property type="term" value="C:lipid droplet"/>
    <property type="evidence" value="ECO:0007669"/>
    <property type="project" value="InterPro"/>
</dbReference>
<sequence>MHLQQADGTWRLCFDNGTSTSAYFLILLKMLDYPNEKLLRQLHQTILNLQHADGYWQLYPGEKGNLSATVDAYYALLVSGYSKPTDASLVQAKEYIMRAGGLGNVTNVLSKVMLAVTGQVAWPLSVSIPLEILLLPPAGPLHFGQFSSYARVHLAPILLLSNKKFIIKSPYPLQLREPAGSIPREDELDEDYALQFLNSISKFQNADSREIPFLSSLKYGIYQLQGLPEQLHQSAVTKAEQYMLERIEPDGTLYSYATSTILMIFALMSLGYAKDDPRISKAIEGLKSMLYDTEVGLILQNSPSTVWDTALLSHALQQAGVSRFDNTLVRANAYLLSKQQHKLGDWAQEVSTPVAGGWGFSDSNTIHPDVDDTTAALRALKSGTSDSPERLEAWNRGLQWIFSMQNKDGGWPAFERNRTNKWLEYVPIDGAKSAAIDPSTADLTGRTLEFLGETCGLDLRHAFVKRGIHWLKQAQREDGSWYGRWGICYIYGTWAALTGLAAVGADREQAPVSKAIQWLRDIQNKDGGWGESCRSDVKREYAALGSSTLSHTAWTLDALISYADTPSLEITTGLRCLLALMDQGGDATAYPTGAGLPGNFYIRYESYNYIWPLITLVKYRDKFG</sequence>
<dbReference type="KEGG" id="pswu:SY83_08975"/>
<dbReference type="PROSITE" id="PS01074">
    <property type="entry name" value="TERPENE_SYNTHASES"/>
    <property type="match status" value="1"/>
</dbReference>
<keyword evidence="8" id="KW-1185">Reference proteome</keyword>
<dbReference type="InterPro" id="IPR002365">
    <property type="entry name" value="Terpene_synthase_CS"/>
</dbReference>
<comment type="pathway">
    <text evidence="1">Secondary metabolite biosynthesis; hopanoid biosynthesis.</text>
</comment>
<dbReference type="STRING" id="1178515.SY83_08975"/>
<dbReference type="InterPro" id="IPR018333">
    <property type="entry name" value="Squalene_cyclase"/>
</dbReference>
<feature type="domain" description="Squalene cyclase N-terminal" evidence="6">
    <location>
        <begin position="2"/>
        <end position="294"/>
    </location>
</feature>
<dbReference type="PANTHER" id="PTHR11764">
    <property type="entry name" value="TERPENE CYCLASE/MUTASE FAMILY MEMBER"/>
    <property type="match status" value="1"/>
</dbReference>
<dbReference type="NCBIfam" id="TIGR01507">
    <property type="entry name" value="hopene_cyclase"/>
    <property type="match status" value="1"/>
</dbReference>
<proteinExistence type="inferred from homology"/>
<dbReference type="GO" id="GO:0016866">
    <property type="term" value="F:intramolecular transferase activity"/>
    <property type="evidence" value="ECO:0007669"/>
    <property type="project" value="InterPro"/>
</dbReference>
<dbReference type="NCBIfam" id="TIGR01787">
    <property type="entry name" value="squalene_cyclas"/>
    <property type="match status" value="1"/>
</dbReference>